<reference evidence="7" key="1">
    <citation type="submission" date="2024-02" db="UniProtKB">
        <authorList>
            <consortium name="WormBaseParasite"/>
        </authorList>
    </citation>
    <scope>IDENTIFICATION</scope>
</reference>
<feature type="transmembrane region" description="Helical" evidence="3">
    <location>
        <begin position="310"/>
        <end position="328"/>
    </location>
</feature>
<dbReference type="InterPro" id="IPR006202">
    <property type="entry name" value="Neur_chan_lig-bd"/>
</dbReference>
<dbReference type="CDD" id="cd18989">
    <property type="entry name" value="LGIC_ECD_cation"/>
    <property type="match status" value="1"/>
</dbReference>
<feature type="transmembrane region" description="Helical" evidence="3">
    <location>
        <begin position="403"/>
        <end position="422"/>
    </location>
</feature>
<dbReference type="PANTHER" id="PTHR18945">
    <property type="entry name" value="NEUROTRANSMITTER GATED ION CHANNEL"/>
    <property type="match status" value="1"/>
</dbReference>
<organism evidence="6 7">
    <name type="scientific">Mesorhabditis belari</name>
    <dbReference type="NCBI Taxonomy" id="2138241"/>
    <lineage>
        <taxon>Eukaryota</taxon>
        <taxon>Metazoa</taxon>
        <taxon>Ecdysozoa</taxon>
        <taxon>Nematoda</taxon>
        <taxon>Chromadorea</taxon>
        <taxon>Rhabditida</taxon>
        <taxon>Rhabditina</taxon>
        <taxon>Rhabditomorpha</taxon>
        <taxon>Rhabditoidea</taxon>
        <taxon>Rhabditidae</taxon>
        <taxon>Mesorhabditinae</taxon>
        <taxon>Mesorhabditis</taxon>
    </lineage>
</organism>
<feature type="signal peptide" evidence="4">
    <location>
        <begin position="1"/>
        <end position="23"/>
    </location>
</feature>
<feature type="domain" description="Neurotransmitter-gated ion-channel ligand-binding" evidence="5">
    <location>
        <begin position="51"/>
        <end position="254"/>
    </location>
</feature>
<name>A0AAF3E967_9BILA</name>
<comment type="subcellular location">
    <subcellularLocation>
        <location evidence="1">Membrane</location>
        <topology evidence="1">Multi-pass membrane protein</topology>
    </subcellularLocation>
</comment>
<dbReference type="InterPro" id="IPR018000">
    <property type="entry name" value="Neurotransmitter_ion_chnl_CS"/>
</dbReference>
<dbReference type="Gene3D" id="2.70.170.10">
    <property type="entry name" value="Neurotransmitter-gated ion-channel ligand-binding domain"/>
    <property type="match status" value="1"/>
</dbReference>
<dbReference type="GO" id="GO:0005230">
    <property type="term" value="F:extracellular ligand-gated monoatomic ion channel activity"/>
    <property type="evidence" value="ECO:0007669"/>
    <property type="project" value="InterPro"/>
</dbReference>
<protein>
    <submittedName>
        <fullName evidence="7">Neurotransmitter-gated ion-channel ligand-binding domain-containing protein</fullName>
    </submittedName>
</protein>
<dbReference type="GO" id="GO:0016020">
    <property type="term" value="C:membrane"/>
    <property type="evidence" value="ECO:0007669"/>
    <property type="project" value="UniProtKB-SubCell"/>
</dbReference>
<keyword evidence="4" id="KW-0732">Signal</keyword>
<keyword evidence="3" id="KW-1133">Transmembrane helix</keyword>
<evidence type="ECO:0000313" key="6">
    <source>
        <dbReference type="Proteomes" id="UP000887575"/>
    </source>
</evidence>
<dbReference type="Pfam" id="PF02931">
    <property type="entry name" value="Neur_chan_LBD"/>
    <property type="match status" value="1"/>
</dbReference>
<dbReference type="PROSITE" id="PS00236">
    <property type="entry name" value="NEUROTR_ION_CHANNEL"/>
    <property type="match status" value="1"/>
</dbReference>
<dbReference type="InterPro" id="IPR036734">
    <property type="entry name" value="Neur_chan_lig-bd_sf"/>
</dbReference>
<evidence type="ECO:0000313" key="7">
    <source>
        <dbReference type="WBParaSite" id="MBELARI_LOCUS10444"/>
    </source>
</evidence>
<feature type="chain" id="PRO_5042285810" evidence="4">
    <location>
        <begin position="24"/>
        <end position="423"/>
    </location>
</feature>
<feature type="transmembrane region" description="Helical" evidence="3">
    <location>
        <begin position="281"/>
        <end position="303"/>
    </location>
</feature>
<dbReference type="InterPro" id="IPR006201">
    <property type="entry name" value="Neur_channel"/>
</dbReference>
<dbReference type="WBParaSite" id="MBELARI_LOCUS10444">
    <property type="protein sequence ID" value="MBELARI_LOCUS10444"/>
    <property type="gene ID" value="MBELARI_LOCUS10444"/>
</dbReference>
<evidence type="ECO:0000256" key="2">
    <source>
        <dbReference type="ARBA" id="ARBA00023136"/>
    </source>
</evidence>
<feature type="transmembrane region" description="Helical" evidence="3">
    <location>
        <begin position="343"/>
        <end position="365"/>
    </location>
</feature>
<evidence type="ECO:0000256" key="3">
    <source>
        <dbReference type="SAM" id="Phobius"/>
    </source>
</evidence>
<accession>A0AAF3E967</accession>
<keyword evidence="2 3" id="KW-0472">Membrane</keyword>
<proteinExistence type="predicted"/>
<dbReference type="AlphaFoldDB" id="A0AAF3E967"/>
<evidence type="ECO:0000256" key="1">
    <source>
        <dbReference type="ARBA" id="ARBA00004141"/>
    </source>
</evidence>
<dbReference type="Proteomes" id="UP000887575">
    <property type="component" value="Unassembled WGS sequence"/>
</dbReference>
<dbReference type="SUPFAM" id="SSF63712">
    <property type="entry name" value="Nicotinic receptor ligand binding domain-like"/>
    <property type="match status" value="1"/>
</dbReference>
<sequence length="423" mass="48396">MDKLAFNKISSLIFLLLLLDSLALEHLDDLDDQEIDPEVAYNLTYTEQMTKLDADLFGVYSRDRRPVKNENKPVEVKVHYHVIHLAVDEEEGVLWLHGHLYMTWSDEFLGWDSTKYNGVRMTRTRKWNIWNPTLRIHNTVSGAQSNWEISRSSHVIITSRGESFAQIEVYPTMSLKVGCHFDFTDFPDDEQRCSVRMFANERMPEVQLKFYGELPSTVLLGWGSQSMKKKVGSWELIDTKNTVEYYSAGNYSTEVPVLVEKISRTWTILETTFILRRHAPLFTYCFKLPCLVSTLLAILPFFLPNIHHSIVILVTNIVIQVVFMHELVMKTPLAIGSLPNTVLFYGLSLGWNGLCLGFHVACLWAPRATPGMPILNPLALFSPEKSSNNEEDSLPALLSAFRTIIGIFSLFLFASFYLFLVVL</sequence>
<keyword evidence="3" id="KW-0812">Transmembrane</keyword>
<keyword evidence="6" id="KW-1185">Reference proteome</keyword>
<evidence type="ECO:0000256" key="4">
    <source>
        <dbReference type="SAM" id="SignalP"/>
    </source>
</evidence>
<evidence type="ECO:0000259" key="5">
    <source>
        <dbReference type="Pfam" id="PF02931"/>
    </source>
</evidence>
<dbReference type="GO" id="GO:0004888">
    <property type="term" value="F:transmembrane signaling receptor activity"/>
    <property type="evidence" value="ECO:0007669"/>
    <property type="project" value="InterPro"/>
</dbReference>